<evidence type="ECO:0000313" key="2">
    <source>
        <dbReference type="EMBL" id="QHU00693.1"/>
    </source>
</evidence>
<dbReference type="GO" id="GO:0003950">
    <property type="term" value="F:NAD+ poly-ADP-ribosyltransferase activity"/>
    <property type="evidence" value="ECO:0007669"/>
    <property type="project" value="InterPro"/>
</dbReference>
<accession>A0A6C0J5W7</accession>
<reference evidence="2" key="1">
    <citation type="journal article" date="2020" name="Nature">
        <title>Giant virus diversity and host interactions through global metagenomics.</title>
        <authorList>
            <person name="Schulz F."/>
            <person name="Roux S."/>
            <person name="Paez-Espino D."/>
            <person name="Jungbluth S."/>
            <person name="Walsh D.A."/>
            <person name="Denef V.J."/>
            <person name="McMahon K.D."/>
            <person name="Konstantinidis K.T."/>
            <person name="Eloe-Fadrosh E.A."/>
            <person name="Kyrpides N.C."/>
            <person name="Woyke T."/>
        </authorList>
    </citation>
    <scope>NUCLEOTIDE SEQUENCE</scope>
    <source>
        <strain evidence="2">GVMAG-M-3300025860-20</strain>
    </source>
</reference>
<proteinExistence type="predicted"/>
<dbReference type="Gene3D" id="3.90.228.10">
    <property type="match status" value="1"/>
</dbReference>
<evidence type="ECO:0000259" key="1">
    <source>
        <dbReference type="PROSITE" id="PS51059"/>
    </source>
</evidence>
<dbReference type="AlphaFoldDB" id="A0A6C0J5W7"/>
<feature type="domain" description="PARP catalytic" evidence="1">
    <location>
        <begin position="58"/>
        <end position="161"/>
    </location>
</feature>
<organism evidence="2">
    <name type="scientific">viral metagenome</name>
    <dbReference type="NCBI Taxonomy" id="1070528"/>
    <lineage>
        <taxon>unclassified sequences</taxon>
        <taxon>metagenomes</taxon>
        <taxon>organismal metagenomes</taxon>
    </lineage>
</organism>
<protein>
    <recommendedName>
        <fullName evidence="1">PARP catalytic domain-containing protein</fullName>
    </recommendedName>
</protein>
<dbReference type="EMBL" id="MN740328">
    <property type="protein sequence ID" value="QHU00693.1"/>
    <property type="molecule type" value="Genomic_DNA"/>
</dbReference>
<dbReference type="SUPFAM" id="SSF56399">
    <property type="entry name" value="ADP-ribosylation"/>
    <property type="match status" value="1"/>
</dbReference>
<dbReference type="PROSITE" id="PS51059">
    <property type="entry name" value="PARP_CATALYTIC"/>
    <property type="match status" value="1"/>
</dbReference>
<dbReference type="InterPro" id="IPR012317">
    <property type="entry name" value="Poly(ADP-ribose)pol_cat_dom"/>
</dbReference>
<sequence length="161" mass="18400">MLCYCGSPINKVPGNLIDIRKKIEWLAMDMNTITSLSNCCDTCIMSMSSDMDGEIEAKLYRQDTFSVYKSKFTQLLPNDANYILVSSLFNLSVSNEILRIEYHNNPKLLNLYNDFKCKHKDIDSNEEKLLFYGSKNINYTHILNDGFDISRSKNGLQGTGI</sequence>
<name>A0A6C0J5W7_9ZZZZ</name>